<dbReference type="InterPro" id="IPR022074">
    <property type="entry name" value="DUF3626"/>
</dbReference>
<proteinExistence type="predicted"/>
<comment type="caution">
    <text evidence="1">The sequence shown here is derived from an EMBL/GenBank/DDBJ whole genome shotgun (WGS) entry which is preliminary data.</text>
</comment>
<organism evidence="1 2">
    <name type="scientific">Paenibacillus vandeheii</name>
    <dbReference type="NCBI Taxonomy" id="3035917"/>
    <lineage>
        <taxon>Bacteria</taxon>
        <taxon>Bacillati</taxon>
        <taxon>Bacillota</taxon>
        <taxon>Bacilli</taxon>
        <taxon>Bacillales</taxon>
        <taxon>Paenibacillaceae</taxon>
        <taxon>Paenibacillus</taxon>
    </lineage>
</organism>
<evidence type="ECO:0000313" key="1">
    <source>
        <dbReference type="EMBL" id="MDN4605321.1"/>
    </source>
</evidence>
<protein>
    <submittedName>
        <fullName evidence="1">DUF3626 domain-containing protein</fullName>
    </submittedName>
</protein>
<keyword evidence="2" id="KW-1185">Reference proteome</keyword>
<reference evidence="1" key="1">
    <citation type="submission" date="2023-03" db="EMBL/GenBank/DDBJ databases">
        <title>MT1 and MT2 Draft Genomes of Novel Species.</title>
        <authorList>
            <person name="Venkateswaran K."/>
        </authorList>
    </citation>
    <scope>NUCLEOTIDE SEQUENCE</scope>
    <source>
        <strain evidence="1">F6_3S_P_1C</strain>
    </source>
</reference>
<dbReference type="Proteomes" id="UP001174205">
    <property type="component" value="Unassembled WGS sequence"/>
</dbReference>
<gene>
    <name evidence="1" type="ORF">P5G61_29120</name>
</gene>
<dbReference type="Pfam" id="PF12294">
    <property type="entry name" value="DUF3626"/>
    <property type="match status" value="1"/>
</dbReference>
<dbReference type="EMBL" id="JAROCD010000020">
    <property type="protein sequence ID" value="MDN4605321.1"/>
    <property type="molecule type" value="Genomic_DNA"/>
</dbReference>
<dbReference type="RefSeq" id="WP_301249733.1">
    <property type="nucleotide sequence ID" value="NZ_JAROCD010000020.1"/>
</dbReference>
<sequence>MVVSHNRQLTRSQNAAIEYINHCTRSQKSEAQASLKEIFQLSNIPWNTFEEAVHKLKSHARVALHFHPDRPVVDMKSVAQSLLEQGIYKSQFETLISNGSVSAYSGGARDLWEEKLFGGAYQLEGTTNIERPKYGALDLFLHPDGPSPRFGSCYFLLKPHASHRCTFTYGGSQDDPKEKGTYEELDDILSALFTDAFFRDYAIGEKDLTPKKLIDQLLYNLERPLEDPSKLAPHRNLNHFIETQVHGDIVLEDDVEILVADPSFKGTKIGNYLEQICIKYSIKLFWYMGFAMRAEEVPSDFRGPTMPSLAKRIARNGNIDASLIGNAVNDLKRNPDLWSDRGNYEEVLQELKYMWHVLVRYGKSMDSIFSNSISDNKNL</sequence>
<name>A0ABT8JJI8_9BACL</name>
<accession>A0ABT8JJI8</accession>
<evidence type="ECO:0000313" key="2">
    <source>
        <dbReference type="Proteomes" id="UP001174205"/>
    </source>
</evidence>